<feature type="transmembrane region" description="Helical" evidence="12">
    <location>
        <begin position="664"/>
        <end position="687"/>
    </location>
</feature>
<dbReference type="KEGG" id="psoj:PHYSODRAFT_472873"/>
<feature type="transmembrane region" description="Helical" evidence="12">
    <location>
        <begin position="562"/>
        <end position="583"/>
    </location>
</feature>
<dbReference type="EMBL" id="JH159151">
    <property type="protein sequence ID" value="EGZ30466.1"/>
    <property type="molecule type" value="Genomic_DNA"/>
</dbReference>
<dbReference type="RefSeq" id="XP_009517741.1">
    <property type="nucleotide sequence ID" value="XM_009519446.1"/>
</dbReference>
<keyword evidence="8 12" id="KW-1133">Transmembrane helix</keyword>
<evidence type="ECO:0000259" key="13">
    <source>
        <dbReference type="Pfam" id="PF00520"/>
    </source>
</evidence>
<protein>
    <recommendedName>
        <fullName evidence="13">Ion transport domain-containing protein</fullName>
    </recommendedName>
</protein>
<evidence type="ECO:0000256" key="9">
    <source>
        <dbReference type="ARBA" id="ARBA00023065"/>
    </source>
</evidence>
<dbReference type="InterPro" id="IPR005821">
    <property type="entry name" value="Ion_trans_dom"/>
</dbReference>
<feature type="transmembrane region" description="Helical" evidence="12">
    <location>
        <begin position="595"/>
        <end position="617"/>
    </location>
</feature>
<dbReference type="InParanoid" id="G4YQU5"/>
<dbReference type="GO" id="GO:0005249">
    <property type="term" value="F:voltage-gated potassium channel activity"/>
    <property type="evidence" value="ECO:0007669"/>
    <property type="project" value="InterPro"/>
</dbReference>
<dbReference type="PANTHER" id="PTHR11537">
    <property type="entry name" value="VOLTAGE-GATED POTASSIUM CHANNEL"/>
    <property type="match status" value="1"/>
</dbReference>
<keyword evidence="15" id="KW-1185">Reference proteome</keyword>
<evidence type="ECO:0000256" key="8">
    <source>
        <dbReference type="ARBA" id="ARBA00022989"/>
    </source>
</evidence>
<evidence type="ECO:0000256" key="12">
    <source>
        <dbReference type="SAM" id="Phobius"/>
    </source>
</evidence>
<dbReference type="SUPFAM" id="SSF81324">
    <property type="entry name" value="Voltage-gated potassium channels"/>
    <property type="match status" value="2"/>
</dbReference>
<evidence type="ECO:0000256" key="6">
    <source>
        <dbReference type="ARBA" id="ARBA00022882"/>
    </source>
</evidence>
<dbReference type="STRING" id="1094619.G4YQU5"/>
<dbReference type="Gene3D" id="1.10.287.70">
    <property type="match status" value="1"/>
</dbReference>
<sequence length="746" mass="84710">MIYFRTKKELGDLFLLPPVSLWGRRFNRAAFVFIMLGIGDLAIETCDGPNYAGTDPGYPYLPTGEQNKIYDGVLAGLFTLEFILRGIQAKSIRAVVRDPYMWLDLIGISPWYILQVLEAAGNSLGPNHFISMLRLIRLVRLAFILRHYEQTKIMYLAIKASLRPLGITLFFLFTLVMIVATAIFYAEPCYNVETCTFTDIFNSAYFVMVTVATVGYGNQVPSLKNPGSLFLTMVAMILGQIYFSMPVAIIGNNFQLTYEKFQLDKKKKSRYLDASLSPFDCQLLHSHAKRLCDIQYHLLKSWSVLHHHIRGIARSITRGSQSFTMDMLELEADRQTKIKEGISRLLDIHTEATMLLQVFIPHRRRSLHMSLEYHAQGVLSNMYAKAKKAMAKAKIKSGHPSAIVDPRTASQTFRGRLWLLLEVPDSSRLATIVNQAMVGVALVSIMLFFTESLQELAASGVETSGCRSVVKSYCRTTGFEEMDAACFLRYQNGTSEFTEQLDFTCETVAESLTCYGNGLNFGSLDPSALACENAFSKTGVDYVCYRQQCRASFSMIFDMGPYWIYFEWLFGLVFTLELALRFYIAQDRTEFWKNFYVFFDVVAIVPFFVEVSGYMFSNIQPDYAIVATSPSFLSVIRVLKIMRILKLTRHVRGTKILASTAIKVWKPLVIPLFFLFTGCIIAGAIFYEIERGTECFVGQPCWWWHKNVLTSELAEGLPVGKRVLIQDKVKTTITDMIHSTWLSYTT</sequence>
<evidence type="ECO:0000256" key="11">
    <source>
        <dbReference type="ARBA" id="ARBA00023303"/>
    </source>
</evidence>
<name>G4YQU5_PHYSP</name>
<organism evidence="14 15">
    <name type="scientific">Phytophthora sojae (strain P6497)</name>
    <name type="common">Soybean stem and root rot agent</name>
    <name type="synonym">Phytophthora megasperma f. sp. glycines</name>
    <dbReference type="NCBI Taxonomy" id="1094619"/>
    <lineage>
        <taxon>Eukaryota</taxon>
        <taxon>Sar</taxon>
        <taxon>Stramenopiles</taxon>
        <taxon>Oomycota</taxon>
        <taxon>Peronosporomycetes</taxon>
        <taxon>Peronosporales</taxon>
        <taxon>Peronosporaceae</taxon>
        <taxon>Phytophthora</taxon>
    </lineage>
</organism>
<dbReference type="Proteomes" id="UP000002640">
    <property type="component" value="Unassembled WGS sequence"/>
</dbReference>
<evidence type="ECO:0000256" key="7">
    <source>
        <dbReference type="ARBA" id="ARBA00022958"/>
    </source>
</evidence>
<feature type="domain" description="Ion transport" evidence="13">
    <location>
        <begin position="561"/>
        <end position="692"/>
    </location>
</feature>
<evidence type="ECO:0000256" key="3">
    <source>
        <dbReference type="ARBA" id="ARBA00022538"/>
    </source>
</evidence>
<dbReference type="GeneID" id="20654286"/>
<dbReference type="Gene3D" id="1.20.120.350">
    <property type="entry name" value="Voltage-gated potassium channels. Chain C"/>
    <property type="match status" value="2"/>
</dbReference>
<dbReference type="GO" id="GO:0008076">
    <property type="term" value="C:voltage-gated potassium channel complex"/>
    <property type="evidence" value="ECO:0007669"/>
    <property type="project" value="InterPro"/>
</dbReference>
<reference evidence="14 15" key="1">
    <citation type="journal article" date="2006" name="Science">
        <title>Phytophthora genome sequences uncover evolutionary origins and mechanisms of pathogenesis.</title>
        <authorList>
            <person name="Tyler B.M."/>
            <person name="Tripathy S."/>
            <person name="Zhang X."/>
            <person name="Dehal P."/>
            <person name="Jiang R.H."/>
            <person name="Aerts A."/>
            <person name="Arredondo F.D."/>
            <person name="Baxter L."/>
            <person name="Bensasson D."/>
            <person name="Beynon J.L."/>
            <person name="Chapman J."/>
            <person name="Damasceno C.M."/>
            <person name="Dorrance A.E."/>
            <person name="Dou D."/>
            <person name="Dickerman A.W."/>
            <person name="Dubchak I.L."/>
            <person name="Garbelotto M."/>
            <person name="Gijzen M."/>
            <person name="Gordon S.G."/>
            <person name="Govers F."/>
            <person name="Grunwald N.J."/>
            <person name="Huang W."/>
            <person name="Ivors K.L."/>
            <person name="Jones R.W."/>
            <person name="Kamoun S."/>
            <person name="Krampis K."/>
            <person name="Lamour K.H."/>
            <person name="Lee M.K."/>
            <person name="McDonald W.H."/>
            <person name="Medina M."/>
            <person name="Meijer H.J."/>
            <person name="Nordberg E.K."/>
            <person name="Maclean D.J."/>
            <person name="Ospina-Giraldo M.D."/>
            <person name="Morris P.F."/>
            <person name="Phuntumart V."/>
            <person name="Putnam N.H."/>
            <person name="Rash S."/>
            <person name="Rose J.K."/>
            <person name="Sakihama Y."/>
            <person name="Salamov A.A."/>
            <person name="Savidor A."/>
            <person name="Scheuring C.F."/>
            <person name="Smith B.M."/>
            <person name="Sobral B.W."/>
            <person name="Terry A."/>
            <person name="Torto-Alalibo T.A."/>
            <person name="Win J."/>
            <person name="Xu Z."/>
            <person name="Zhang H."/>
            <person name="Grigoriev I.V."/>
            <person name="Rokhsar D.S."/>
            <person name="Boore J.L."/>
        </authorList>
    </citation>
    <scope>NUCLEOTIDE SEQUENCE [LARGE SCALE GENOMIC DNA]</scope>
    <source>
        <strain evidence="14 15">P6497</strain>
    </source>
</reference>
<dbReference type="AlphaFoldDB" id="G4YQU5"/>
<keyword evidence="4 12" id="KW-0812">Transmembrane</keyword>
<evidence type="ECO:0000256" key="10">
    <source>
        <dbReference type="ARBA" id="ARBA00023136"/>
    </source>
</evidence>
<dbReference type="PRINTS" id="PR00169">
    <property type="entry name" value="KCHANNEL"/>
</dbReference>
<feature type="transmembrane region" description="Helical" evidence="12">
    <location>
        <begin position="623"/>
        <end position="643"/>
    </location>
</feature>
<gene>
    <name evidence="14" type="ORF">PHYSODRAFT_472873</name>
</gene>
<proteinExistence type="predicted"/>
<dbReference type="OMA" id="DMIHSTW"/>
<keyword evidence="10 12" id="KW-0472">Membrane</keyword>
<evidence type="ECO:0000313" key="14">
    <source>
        <dbReference type="EMBL" id="EGZ30466.1"/>
    </source>
</evidence>
<keyword evidence="2" id="KW-0813">Transport</keyword>
<dbReference type="InterPro" id="IPR027359">
    <property type="entry name" value="Volt_channel_dom_sf"/>
</dbReference>
<feature type="transmembrane region" description="Helical" evidence="12">
    <location>
        <begin position="200"/>
        <end position="217"/>
    </location>
</feature>
<dbReference type="Pfam" id="PF00520">
    <property type="entry name" value="Ion_trans"/>
    <property type="match status" value="2"/>
</dbReference>
<comment type="subcellular location">
    <subcellularLocation>
        <location evidence="1">Membrane</location>
        <topology evidence="1">Multi-pass membrane protein</topology>
    </subcellularLocation>
</comment>
<evidence type="ECO:0000256" key="4">
    <source>
        <dbReference type="ARBA" id="ARBA00022692"/>
    </source>
</evidence>
<dbReference type="GO" id="GO:0001508">
    <property type="term" value="P:action potential"/>
    <property type="evidence" value="ECO:0007669"/>
    <property type="project" value="TreeGrafter"/>
</dbReference>
<evidence type="ECO:0000256" key="2">
    <source>
        <dbReference type="ARBA" id="ARBA00022448"/>
    </source>
</evidence>
<accession>G4YQU5</accession>
<evidence type="ECO:0000256" key="1">
    <source>
        <dbReference type="ARBA" id="ARBA00004141"/>
    </source>
</evidence>
<keyword evidence="3" id="KW-0633">Potassium transport</keyword>
<feature type="transmembrane region" description="Helical" evidence="12">
    <location>
        <begin position="165"/>
        <end position="185"/>
    </location>
</feature>
<keyword evidence="11" id="KW-0407">Ion channel</keyword>
<keyword evidence="5" id="KW-0631">Potassium channel</keyword>
<evidence type="ECO:0000256" key="5">
    <source>
        <dbReference type="ARBA" id="ARBA00022826"/>
    </source>
</evidence>
<dbReference type="PANTHER" id="PTHR11537:SF254">
    <property type="entry name" value="POTASSIUM VOLTAGE-GATED CHANNEL PROTEIN SHAB"/>
    <property type="match status" value="1"/>
</dbReference>
<feature type="transmembrane region" description="Helical" evidence="12">
    <location>
        <begin position="229"/>
        <end position="251"/>
    </location>
</feature>
<keyword evidence="9" id="KW-0406">Ion transport</keyword>
<dbReference type="InterPro" id="IPR028325">
    <property type="entry name" value="VG_K_chnl"/>
</dbReference>
<feature type="domain" description="Ion transport" evidence="13">
    <location>
        <begin position="26"/>
        <end position="260"/>
    </location>
</feature>
<keyword evidence="7" id="KW-0630">Potassium</keyword>
<evidence type="ECO:0000313" key="15">
    <source>
        <dbReference type="Proteomes" id="UP000002640"/>
    </source>
</evidence>
<keyword evidence="6" id="KW-0851">Voltage-gated channel</keyword>